<comment type="caution">
    <text evidence="1">The sequence shown here is derived from an EMBL/GenBank/DDBJ whole genome shotgun (WGS) entry which is preliminary data.</text>
</comment>
<dbReference type="EMBL" id="LAZR01048401">
    <property type="protein sequence ID" value="KKK92012.1"/>
    <property type="molecule type" value="Genomic_DNA"/>
</dbReference>
<accession>A0A0F8ZDZ3</accession>
<sequence>MTLDRATLDLIENWERILLEIESSFADTRAELDEIAVLLAEASLI</sequence>
<dbReference type="AlphaFoldDB" id="A0A0F8ZDZ3"/>
<organism evidence="1">
    <name type="scientific">marine sediment metagenome</name>
    <dbReference type="NCBI Taxonomy" id="412755"/>
    <lineage>
        <taxon>unclassified sequences</taxon>
        <taxon>metagenomes</taxon>
        <taxon>ecological metagenomes</taxon>
    </lineage>
</organism>
<reference evidence="1" key="1">
    <citation type="journal article" date="2015" name="Nature">
        <title>Complex archaea that bridge the gap between prokaryotes and eukaryotes.</title>
        <authorList>
            <person name="Spang A."/>
            <person name="Saw J.H."/>
            <person name="Jorgensen S.L."/>
            <person name="Zaremba-Niedzwiedzka K."/>
            <person name="Martijn J."/>
            <person name="Lind A.E."/>
            <person name="van Eijk R."/>
            <person name="Schleper C."/>
            <person name="Guy L."/>
            <person name="Ettema T.J."/>
        </authorList>
    </citation>
    <scope>NUCLEOTIDE SEQUENCE</scope>
</reference>
<protein>
    <submittedName>
        <fullName evidence="1">Uncharacterized protein</fullName>
    </submittedName>
</protein>
<gene>
    <name evidence="1" type="ORF">LCGC14_2707210</name>
</gene>
<name>A0A0F8ZDZ3_9ZZZZ</name>
<evidence type="ECO:0000313" key="1">
    <source>
        <dbReference type="EMBL" id="KKK92012.1"/>
    </source>
</evidence>
<proteinExistence type="predicted"/>